<comment type="similarity">
    <text evidence="9">Belongs to the class-I pyridoxal-phosphate-dependent aminotransferase family. LL-diaminopimelate aminotransferase subfamily.</text>
</comment>
<evidence type="ECO:0000256" key="8">
    <source>
        <dbReference type="ARBA" id="ARBA00051934"/>
    </source>
</evidence>
<dbReference type="PANTHER" id="PTHR43144">
    <property type="entry name" value="AMINOTRANSFERASE"/>
    <property type="match status" value="1"/>
</dbReference>
<comment type="function">
    <text evidence="9">Involved in the synthesis of meso-diaminopimelate (m-DAP or DL-DAP), required for both lysine and peptidoglycan biosynthesis. Catalyzes the direct conversion of tetrahydrodipicolinate to LL-diaminopimelate.</text>
</comment>
<evidence type="ECO:0000256" key="1">
    <source>
        <dbReference type="ARBA" id="ARBA00001933"/>
    </source>
</evidence>
<keyword evidence="6 9" id="KW-0808">Transferase</keyword>
<dbReference type="GO" id="GO:0010285">
    <property type="term" value="F:L,L-diaminopimelate aminotransferase activity"/>
    <property type="evidence" value="ECO:0007669"/>
    <property type="project" value="UniProtKB-UniRule"/>
</dbReference>
<dbReference type="AlphaFoldDB" id="A0A9D1TWI4"/>
<evidence type="ECO:0000256" key="2">
    <source>
        <dbReference type="ARBA" id="ARBA00004982"/>
    </source>
</evidence>
<feature type="binding site" evidence="9">
    <location>
        <position position="371"/>
    </location>
    <ligand>
        <name>substrate</name>
    </ligand>
</feature>
<dbReference type="SUPFAM" id="SSF53383">
    <property type="entry name" value="PLP-dependent transferases"/>
    <property type="match status" value="1"/>
</dbReference>
<feature type="binding site" evidence="9">
    <location>
        <begin position="106"/>
        <end position="107"/>
    </location>
    <ligand>
        <name>pyridoxal 5'-phosphate</name>
        <dbReference type="ChEBI" id="CHEBI:597326"/>
    </ligand>
</feature>
<evidence type="ECO:0000256" key="5">
    <source>
        <dbReference type="ARBA" id="ARBA00022576"/>
    </source>
</evidence>
<reference evidence="11" key="1">
    <citation type="journal article" date="2021" name="PeerJ">
        <title>Extensive microbial diversity within the chicken gut microbiome revealed by metagenomics and culture.</title>
        <authorList>
            <person name="Gilroy R."/>
            <person name="Ravi A."/>
            <person name="Getino M."/>
            <person name="Pursley I."/>
            <person name="Horton D.L."/>
            <person name="Alikhan N.F."/>
            <person name="Baker D."/>
            <person name="Gharbi K."/>
            <person name="Hall N."/>
            <person name="Watson M."/>
            <person name="Adriaenssens E.M."/>
            <person name="Foster-Nyarko E."/>
            <person name="Jarju S."/>
            <person name="Secka A."/>
            <person name="Antonio M."/>
            <person name="Oren A."/>
            <person name="Chaudhuri R.R."/>
            <person name="La Ragione R."/>
            <person name="Hildebrand F."/>
            <person name="Pallen M.J."/>
        </authorList>
    </citation>
    <scope>NUCLEOTIDE SEQUENCE</scope>
    <source>
        <strain evidence="11">ChiHcolR34-3080</strain>
    </source>
</reference>
<dbReference type="Gene3D" id="3.40.640.10">
    <property type="entry name" value="Type I PLP-dependent aspartate aminotransferase-like (Major domain)"/>
    <property type="match status" value="1"/>
</dbReference>
<feature type="binding site" evidence="9">
    <location>
        <position position="130"/>
    </location>
    <ligand>
        <name>pyridoxal 5'-phosphate</name>
        <dbReference type="ChEBI" id="CHEBI:597326"/>
    </ligand>
</feature>
<dbReference type="InterPro" id="IPR004839">
    <property type="entry name" value="Aminotransferase_I/II_large"/>
</dbReference>
<feature type="binding site" evidence="9">
    <location>
        <position position="275"/>
    </location>
    <ligand>
        <name>substrate</name>
    </ligand>
</feature>
<reference evidence="11" key="2">
    <citation type="submission" date="2021-04" db="EMBL/GenBank/DDBJ databases">
        <authorList>
            <person name="Gilroy R."/>
        </authorList>
    </citation>
    <scope>NUCLEOTIDE SEQUENCE</scope>
    <source>
        <strain evidence="11">ChiHcolR34-3080</strain>
    </source>
</reference>
<feature type="binding site" evidence="9">
    <location>
        <position position="175"/>
    </location>
    <ligand>
        <name>substrate</name>
    </ligand>
</feature>
<evidence type="ECO:0000313" key="12">
    <source>
        <dbReference type="Proteomes" id="UP000823933"/>
    </source>
</evidence>
<evidence type="ECO:0000256" key="6">
    <source>
        <dbReference type="ARBA" id="ARBA00022679"/>
    </source>
</evidence>
<feature type="binding site" evidence="9">
    <location>
        <position position="107"/>
    </location>
    <ligand>
        <name>substrate</name>
    </ligand>
</feature>
<dbReference type="GO" id="GO:0033362">
    <property type="term" value="P:lysine biosynthetic process via diaminopimelate, diaminopimelate-aminotransferase pathway"/>
    <property type="evidence" value="ECO:0007669"/>
    <property type="project" value="UniProtKB-UniRule"/>
</dbReference>
<dbReference type="HAMAP" id="MF_01642">
    <property type="entry name" value="DapL_aminotrans_1"/>
    <property type="match status" value="1"/>
</dbReference>
<name>A0A9D1TWI4_9FIRM</name>
<dbReference type="InterPro" id="IPR015424">
    <property type="entry name" value="PyrdxlP-dep_Trfase"/>
</dbReference>
<comment type="subunit">
    <text evidence="9">Homodimer.</text>
</comment>
<dbReference type="FunFam" id="3.40.640.10:FF:000099">
    <property type="entry name" value="LL-diaminopimelate aminotransferase, chloroplastic"/>
    <property type="match status" value="1"/>
</dbReference>
<dbReference type="InterPro" id="IPR019942">
    <property type="entry name" value="DapL/ALD1"/>
</dbReference>
<feature type="domain" description="Aminotransferase class I/classII large" evidence="10">
    <location>
        <begin position="34"/>
        <end position="388"/>
    </location>
</feature>
<feature type="binding site" evidence="9">
    <location>
        <position position="206"/>
    </location>
    <ligand>
        <name>pyridoxal 5'-phosphate</name>
        <dbReference type="ChEBI" id="CHEBI:597326"/>
    </ligand>
</feature>
<feature type="binding site" evidence="9">
    <location>
        <begin position="234"/>
        <end position="236"/>
    </location>
    <ligand>
        <name>pyridoxal 5'-phosphate</name>
        <dbReference type="ChEBI" id="CHEBI:597326"/>
    </ligand>
</feature>
<sequence length="397" mass="43718">MKMNQHYNELKASYLFVDINHRVAAFQKAHPDRDVIRLGIGDVTRPLAKSVVKAMQDAVAEMGSASGFHGYGPEQGYDFLREAVQGYYAGRGVRLEADEIFISDGAKSDLANILGLFSEDNTVLVPDPVYPTYVDDNVTDGRRIVYASTSEAGGFLAMPDPAVKADIIYICSPNNPTGAAYSREQLKIWVDYAKANNAVILYDAAYECFVSEEGLARSIFEVEGARDCAIEICSFSKIAGFTGTRCGYTVVPHQLEREGMNLNKLWLRRQTTKFNGVPYIVQRGAAAVFTPEGMAEIQANLDYYRKNAKVIADALNECGVWYCGGHNSPYIWLRCPGNMDSWTFFDWLLENAGVVGTPGVGFGPCGEGYFRLTAFGDAEKTREAAARIRDAILSLSK</sequence>
<evidence type="ECO:0000259" key="10">
    <source>
        <dbReference type="Pfam" id="PF00155"/>
    </source>
</evidence>
<comment type="cofactor">
    <cofactor evidence="1 9">
        <name>pyridoxal 5'-phosphate</name>
        <dbReference type="ChEBI" id="CHEBI:597326"/>
    </cofactor>
</comment>
<dbReference type="NCBIfam" id="TIGR03542">
    <property type="entry name" value="DAPAT_plant"/>
    <property type="match status" value="1"/>
</dbReference>
<keyword evidence="5 9" id="KW-0032">Aminotransferase</keyword>
<dbReference type="EMBL" id="DXHQ01000100">
    <property type="protein sequence ID" value="HIW09453.1"/>
    <property type="molecule type" value="Genomic_DNA"/>
</dbReference>
<feature type="binding site" evidence="9">
    <location>
        <position position="175"/>
    </location>
    <ligand>
        <name>pyridoxal 5'-phosphate</name>
        <dbReference type="ChEBI" id="CHEBI:597326"/>
    </ligand>
</feature>
<dbReference type="GO" id="GO:0030170">
    <property type="term" value="F:pyridoxal phosphate binding"/>
    <property type="evidence" value="ECO:0007669"/>
    <property type="project" value="UniProtKB-UniRule"/>
</dbReference>
<dbReference type="CDD" id="cd00609">
    <property type="entry name" value="AAT_like"/>
    <property type="match status" value="1"/>
</dbReference>
<feature type="binding site" evidence="9">
    <location>
        <position position="71"/>
    </location>
    <ligand>
        <name>pyridoxal 5'-phosphate</name>
        <dbReference type="ChEBI" id="CHEBI:597326"/>
    </ligand>
</feature>
<gene>
    <name evidence="9" type="primary">dapL</name>
    <name evidence="11" type="ORF">H9890_08665</name>
</gene>
<evidence type="ECO:0000256" key="9">
    <source>
        <dbReference type="HAMAP-Rule" id="MF_01642"/>
    </source>
</evidence>
<comment type="catalytic activity">
    <reaction evidence="8 9">
        <text>(2S,6S)-2,6-diaminopimelate + 2-oxoglutarate = (S)-2,3,4,5-tetrahydrodipicolinate + L-glutamate + H2O + H(+)</text>
        <dbReference type="Rhea" id="RHEA:23988"/>
        <dbReference type="ChEBI" id="CHEBI:15377"/>
        <dbReference type="ChEBI" id="CHEBI:15378"/>
        <dbReference type="ChEBI" id="CHEBI:16810"/>
        <dbReference type="ChEBI" id="CHEBI:16845"/>
        <dbReference type="ChEBI" id="CHEBI:29985"/>
        <dbReference type="ChEBI" id="CHEBI:57609"/>
        <dbReference type="EC" id="2.6.1.83"/>
    </reaction>
</comment>
<organism evidence="11 12">
    <name type="scientific">Candidatus Faecalibacterium intestinigallinarum</name>
    <dbReference type="NCBI Taxonomy" id="2838581"/>
    <lineage>
        <taxon>Bacteria</taxon>
        <taxon>Bacillati</taxon>
        <taxon>Bacillota</taxon>
        <taxon>Clostridia</taxon>
        <taxon>Eubacteriales</taxon>
        <taxon>Oscillospiraceae</taxon>
        <taxon>Faecalibacterium</taxon>
    </lineage>
</organism>
<feature type="binding site" evidence="9">
    <location>
        <position position="275"/>
    </location>
    <ligand>
        <name>pyridoxal 5'-phosphate</name>
        <dbReference type="ChEBI" id="CHEBI:597326"/>
    </ligand>
</feature>
<comment type="caution">
    <text evidence="11">The sequence shown here is derived from an EMBL/GenBank/DDBJ whole genome shotgun (WGS) entry which is preliminary data.</text>
</comment>
<dbReference type="Gene3D" id="3.90.1150.10">
    <property type="entry name" value="Aspartate Aminotransferase, domain 1"/>
    <property type="match status" value="1"/>
</dbReference>
<dbReference type="InterPro" id="IPR015421">
    <property type="entry name" value="PyrdxlP-dep_Trfase_major"/>
</dbReference>
<feature type="binding site" evidence="9">
    <location>
        <position position="245"/>
    </location>
    <ligand>
        <name>pyridoxal 5'-phosphate</name>
        <dbReference type="ChEBI" id="CHEBI:597326"/>
    </ligand>
</feature>
<dbReference type="Pfam" id="PF00155">
    <property type="entry name" value="Aminotran_1_2"/>
    <property type="match status" value="1"/>
</dbReference>
<evidence type="ECO:0000256" key="3">
    <source>
        <dbReference type="ARBA" id="ARBA00013138"/>
    </source>
</evidence>
<dbReference type="EC" id="2.6.1.83" evidence="3 9"/>
<comment type="pathway">
    <text evidence="2 9">Amino-acid biosynthesis; L-lysine biosynthesis via DAP pathway; LL-2,6-diaminopimelate from (S)-tetrahydrodipicolinate (aminotransferase route): step 1/1.</text>
</comment>
<proteinExistence type="inferred from homology"/>
<feature type="modified residue" description="N6-(pyridoxal phosphate)lysine" evidence="9">
    <location>
        <position position="237"/>
    </location>
</feature>
<feature type="binding site" evidence="9">
    <location>
        <position position="130"/>
    </location>
    <ligand>
        <name>substrate</name>
    </ligand>
</feature>
<accession>A0A9D1TWI4</accession>
<keyword evidence="7 9" id="KW-0663">Pyridoxal phosphate</keyword>
<dbReference type="Proteomes" id="UP000823933">
    <property type="component" value="Unassembled WGS sequence"/>
</dbReference>
<protein>
    <recommendedName>
        <fullName evidence="4 9">LL-diaminopimelate aminotransferase</fullName>
        <shortName evidence="9">DAP-AT</shortName>
        <shortName evidence="9">DAP-aminotransferase</shortName>
        <shortName evidence="9">LL-DAP-aminotransferase</shortName>
        <ecNumber evidence="3 9">2.6.1.83</ecNumber>
    </recommendedName>
</protein>
<evidence type="ECO:0000256" key="4">
    <source>
        <dbReference type="ARBA" id="ARBA00018052"/>
    </source>
</evidence>
<dbReference type="InterPro" id="IPR015422">
    <property type="entry name" value="PyrdxlP-dep_Trfase_small"/>
</dbReference>
<feature type="binding site" evidence="9">
    <location>
        <position position="41"/>
    </location>
    <ligand>
        <name>substrate</name>
    </ligand>
</feature>
<evidence type="ECO:0000256" key="7">
    <source>
        <dbReference type="ARBA" id="ARBA00022898"/>
    </source>
</evidence>
<evidence type="ECO:0000313" key="11">
    <source>
        <dbReference type="EMBL" id="HIW09453.1"/>
    </source>
</evidence>
<feature type="binding site" evidence="9">
    <location>
        <position position="14"/>
    </location>
    <ligand>
        <name>substrate</name>
    </ligand>
</feature>